<dbReference type="InterPro" id="IPR022419">
    <property type="entry name" value="Porphobilin_deaminase_cofac_BS"/>
</dbReference>
<evidence type="ECO:0000256" key="4">
    <source>
        <dbReference type="ARBA" id="ARBA00022679"/>
    </source>
</evidence>
<evidence type="ECO:0000256" key="2">
    <source>
        <dbReference type="ARBA" id="ARBA00005638"/>
    </source>
</evidence>
<dbReference type="Pfam" id="PF01379">
    <property type="entry name" value="Porphobil_deam"/>
    <property type="match status" value="1"/>
</dbReference>
<dbReference type="SUPFAM" id="SSF53850">
    <property type="entry name" value="Periplasmic binding protein-like II"/>
    <property type="match status" value="1"/>
</dbReference>
<dbReference type="InterPro" id="IPR000860">
    <property type="entry name" value="HemC"/>
</dbReference>
<evidence type="ECO:0000259" key="7">
    <source>
        <dbReference type="Pfam" id="PF03900"/>
    </source>
</evidence>
<reference evidence="8" key="1">
    <citation type="submission" date="2018-06" db="EMBL/GenBank/DDBJ databases">
        <authorList>
            <person name="Zhirakovskaya E."/>
        </authorList>
    </citation>
    <scope>NUCLEOTIDE SEQUENCE</scope>
</reference>
<dbReference type="PRINTS" id="PR00151">
    <property type="entry name" value="PORPHBDMNASE"/>
</dbReference>
<dbReference type="Gene3D" id="3.40.190.10">
    <property type="entry name" value="Periplasmic binding protein-like II"/>
    <property type="match status" value="2"/>
</dbReference>
<keyword evidence="4 8" id="KW-0808">Transferase</keyword>
<evidence type="ECO:0000259" key="6">
    <source>
        <dbReference type="Pfam" id="PF01379"/>
    </source>
</evidence>
<dbReference type="PANTHER" id="PTHR11557:SF0">
    <property type="entry name" value="PORPHOBILINOGEN DEAMINASE"/>
    <property type="match status" value="1"/>
</dbReference>
<evidence type="ECO:0000256" key="1">
    <source>
        <dbReference type="ARBA" id="ARBA00001916"/>
    </source>
</evidence>
<comment type="cofactor">
    <cofactor evidence="1">
        <name>dipyrromethane</name>
        <dbReference type="ChEBI" id="CHEBI:60342"/>
    </cofactor>
</comment>
<dbReference type="GO" id="GO:0004418">
    <property type="term" value="F:hydroxymethylbilane synthase activity"/>
    <property type="evidence" value="ECO:0007669"/>
    <property type="project" value="UniProtKB-EC"/>
</dbReference>
<sequence length="320" mass="35239">MPDLLRIASRASQLALWQANYIAGQLRQQSNHLTIEIVEISTTGDRNQQEDLRSFGGQGVFTNEVQKAILDGRADVAVHSLKDLPTEPTAGLLLAATPVRESRYDVLVLPETSIPSAPNILTDVTSLESLLPLQSRVGTGSPRRQAQLLHHRPDLQMQEIRGNVETRLRKLNEGEYDAIILAEAGLNRLELQQHISAILQPPFVYPAVGQGALGLECREDDETTINQLRELNDEKTLNETTAERSLLRNLRAGCHAPLGVLTLFEQSTSKTETITLEAVVLSQDGTERIFAKLNSPVENADLLGEQLADKLRNLGASRLL</sequence>
<organism evidence="8">
    <name type="scientific">hydrothermal vent metagenome</name>
    <dbReference type="NCBI Taxonomy" id="652676"/>
    <lineage>
        <taxon>unclassified sequences</taxon>
        <taxon>metagenomes</taxon>
        <taxon>ecological metagenomes</taxon>
    </lineage>
</organism>
<gene>
    <name evidence="8" type="ORF">MNBD_PLANCTO02-530</name>
</gene>
<evidence type="ECO:0000256" key="5">
    <source>
        <dbReference type="ARBA" id="ARBA00023244"/>
    </source>
</evidence>
<dbReference type="GO" id="GO:0005737">
    <property type="term" value="C:cytoplasm"/>
    <property type="evidence" value="ECO:0007669"/>
    <property type="project" value="TreeGrafter"/>
</dbReference>
<dbReference type="PANTHER" id="PTHR11557">
    <property type="entry name" value="PORPHOBILINOGEN DEAMINASE"/>
    <property type="match status" value="1"/>
</dbReference>
<dbReference type="InterPro" id="IPR022418">
    <property type="entry name" value="Porphobilinogen_deaminase_C"/>
</dbReference>
<proteinExistence type="inferred from homology"/>
<dbReference type="FunFam" id="3.40.190.10:FF:000005">
    <property type="entry name" value="Porphobilinogen deaminase"/>
    <property type="match status" value="1"/>
</dbReference>
<accession>A0A3B1DYD2</accession>
<evidence type="ECO:0000313" key="8">
    <source>
        <dbReference type="EMBL" id="VAX37425.1"/>
    </source>
</evidence>
<dbReference type="InterPro" id="IPR036803">
    <property type="entry name" value="Porphobilinogen_deaminase_C_sf"/>
</dbReference>
<feature type="domain" description="Porphobilinogen deaminase N-terminal" evidence="6">
    <location>
        <begin position="5"/>
        <end position="224"/>
    </location>
</feature>
<keyword evidence="5" id="KW-0627">Porphyrin biosynthesis</keyword>
<dbReference type="InterPro" id="IPR022417">
    <property type="entry name" value="Porphobilin_deaminase_N"/>
</dbReference>
<dbReference type="GO" id="GO:0006783">
    <property type="term" value="P:heme biosynthetic process"/>
    <property type="evidence" value="ECO:0007669"/>
    <property type="project" value="TreeGrafter"/>
</dbReference>
<evidence type="ECO:0000256" key="3">
    <source>
        <dbReference type="ARBA" id="ARBA00012655"/>
    </source>
</evidence>
<dbReference type="EMBL" id="UOGL01000120">
    <property type="protein sequence ID" value="VAX37425.1"/>
    <property type="molecule type" value="Genomic_DNA"/>
</dbReference>
<dbReference type="HAMAP" id="MF_00260">
    <property type="entry name" value="Porphobil_deam"/>
    <property type="match status" value="1"/>
</dbReference>
<dbReference type="PROSITE" id="PS00533">
    <property type="entry name" value="PORPHOBILINOGEN_DEAM"/>
    <property type="match status" value="1"/>
</dbReference>
<feature type="domain" description="Porphobilinogen deaminase C-terminal" evidence="7">
    <location>
        <begin position="239"/>
        <end position="312"/>
    </location>
</feature>
<comment type="similarity">
    <text evidence="2">Belongs to the HMBS family.</text>
</comment>
<dbReference type="AlphaFoldDB" id="A0A3B1DYD2"/>
<dbReference type="Pfam" id="PF03900">
    <property type="entry name" value="Porphobil_deamC"/>
    <property type="match status" value="1"/>
</dbReference>
<dbReference type="SUPFAM" id="SSF54782">
    <property type="entry name" value="Porphobilinogen deaminase (hydroxymethylbilane synthase), C-terminal domain"/>
    <property type="match status" value="1"/>
</dbReference>
<dbReference type="PIRSF" id="PIRSF001438">
    <property type="entry name" value="4pyrrol_synth_OHMeBilane_synth"/>
    <property type="match status" value="1"/>
</dbReference>
<dbReference type="EC" id="2.5.1.61" evidence="3"/>
<name>A0A3B1DYD2_9ZZZZ</name>
<dbReference type="NCBIfam" id="TIGR00212">
    <property type="entry name" value="hemC"/>
    <property type="match status" value="1"/>
</dbReference>
<protein>
    <recommendedName>
        <fullName evidence="3">hydroxymethylbilane synthase</fullName>
        <ecNumber evidence="3">2.5.1.61</ecNumber>
    </recommendedName>
</protein>
<dbReference type="Gene3D" id="3.30.160.40">
    <property type="entry name" value="Porphobilinogen deaminase, C-terminal domain"/>
    <property type="match status" value="1"/>
</dbReference>